<sequence length="91" mass="10559">MCLSINVLEVIYKNLLARYRPRAIPMTVLNAFKPMIIENRLFIKSAMQRAPIKLSNYNAINKKVEKINFDFSIFCTIKGCGMIHRLLLNVK</sequence>
<keyword evidence="2" id="KW-1185">Reference proteome</keyword>
<proteinExistence type="predicted"/>
<dbReference type="KEGG" id="vqi:CCZ37_12335"/>
<dbReference type="EMBL" id="CP022741">
    <property type="protein sequence ID" value="ASU23329.1"/>
    <property type="molecule type" value="Genomic_DNA"/>
</dbReference>
<dbReference type="AlphaFoldDB" id="A0A223N0L9"/>
<dbReference type="Proteomes" id="UP000215148">
    <property type="component" value="Chromosome 1"/>
</dbReference>
<organism evidence="1 2">
    <name type="scientific">Vibrio qinghaiensis</name>
    <dbReference type="NCBI Taxonomy" id="2025808"/>
    <lineage>
        <taxon>Bacteria</taxon>
        <taxon>Pseudomonadati</taxon>
        <taxon>Pseudomonadota</taxon>
        <taxon>Gammaproteobacteria</taxon>
        <taxon>Vibrionales</taxon>
        <taxon>Vibrionaceae</taxon>
        <taxon>Vibrio</taxon>
    </lineage>
</organism>
<name>A0A223N0L9_9VIBR</name>
<gene>
    <name evidence="1" type="ORF">CCZ37_12335</name>
</gene>
<evidence type="ECO:0000313" key="2">
    <source>
        <dbReference type="Proteomes" id="UP000215148"/>
    </source>
</evidence>
<reference evidence="1 2" key="1">
    <citation type="submission" date="2017-08" db="EMBL/GenBank/DDBJ databases">
        <title>The Vibrio qinghaiensis sp.-Q67 is a luminous bacteria isolated firstly from Qinghai lake, Qinghai province, China, which has been proved to be very sensitive to detect environmental and food pollutants. Therefore, complete genome analysis of V. qinghaiensis sp.-Q67 highlights the potential application of this strain on detection of hazards in the contaminated environments.</title>
        <authorList>
            <person name="Gong L."/>
        </authorList>
    </citation>
    <scope>NUCLEOTIDE SEQUENCE [LARGE SCALE GENOMIC DNA]</scope>
    <source>
        <strain evidence="1 2">Q67</strain>
    </source>
</reference>
<evidence type="ECO:0000313" key="1">
    <source>
        <dbReference type="EMBL" id="ASU23329.1"/>
    </source>
</evidence>
<protein>
    <submittedName>
        <fullName evidence="1">Uncharacterized protein</fullName>
    </submittedName>
</protein>
<accession>A0A223N0L9</accession>